<protein>
    <recommendedName>
        <fullName evidence="2">histidine--tRNA ligase</fullName>
        <ecNumber evidence="2">6.1.1.21</ecNumber>
    </recommendedName>
</protein>
<evidence type="ECO:0000256" key="1">
    <source>
        <dbReference type="ARBA" id="ARBA00008226"/>
    </source>
</evidence>
<keyword evidence="3" id="KW-0436">Ligase</keyword>
<feature type="binding site" evidence="9">
    <location>
        <begin position="169"/>
        <end position="170"/>
    </location>
    <ligand>
        <name>L-histidine</name>
        <dbReference type="ChEBI" id="CHEBI:57595"/>
    </ligand>
</feature>
<evidence type="ECO:0000256" key="2">
    <source>
        <dbReference type="ARBA" id="ARBA00012815"/>
    </source>
</evidence>
<dbReference type="PANTHER" id="PTHR11476">
    <property type="entry name" value="HISTIDYL-TRNA SYNTHETASE"/>
    <property type="match status" value="1"/>
</dbReference>
<evidence type="ECO:0000313" key="12">
    <source>
        <dbReference type="EMBL" id="CAE0333987.1"/>
    </source>
</evidence>
<dbReference type="InterPro" id="IPR036621">
    <property type="entry name" value="Anticodon-bd_dom_sf"/>
</dbReference>
<dbReference type="GO" id="GO:0005739">
    <property type="term" value="C:mitochondrion"/>
    <property type="evidence" value="ECO:0007669"/>
    <property type="project" value="TreeGrafter"/>
</dbReference>
<feature type="domain" description="Class II Histidinyl-tRNA synthetase (HisRS)-like catalytic core" evidence="11">
    <location>
        <begin position="4"/>
        <end position="218"/>
    </location>
</feature>
<comment type="catalytic activity">
    <reaction evidence="8">
        <text>tRNA(His) + L-histidine + ATP = L-histidyl-tRNA(His) + AMP + diphosphate + H(+)</text>
        <dbReference type="Rhea" id="RHEA:17313"/>
        <dbReference type="Rhea" id="RHEA-COMP:9665"/>
        <dbReference type="Rhea" id="RHEA-COMP:9689"/>
        <dbReference type="ChEBI" id="CHEBI:15378"/>
        <dbReference type="ChEBI" id="CHEBI:30616"/>
        <dbReference type="ChEBI" id="CHEBI:33019"/>
        <dbReference type="ChEBI" id="CHEBI:57595"/>
        <dbReference type="ChEBI" id="CHEBI:78442"/>
        <dbReference type="ChEBI" id="CHEBI:78527"/>
        <dbReference type="ChEBI" id="CHEBI:456215"/>
        <dbReference type="EC" id="6.1.1.21"/>
    </reaction>
</comment>
<keyword evidence="6" id="KW-0648">Protein biosynthesis</keyword>
<dbReference type="InterPro" id="IPR045864">
    <property type="entry name" value="aa-tRNA-synth_II/BPL/LPL"/>
</dbReference>
<keyword evidence="4" id="KW-0547">Nucleotide-binding</keyword>
<evidence type="ECO:0000256" key="5">
    <source>
        <dbReference type="ARBA" id="ARBA00022840"/>
    </source>
</evidence>
<dbReference type="CDD" id="cd00859">
    <property type="entry name" value="HisRS_anticodon"/>
    <property type="match status" value="1"/>
</dbReference>
<dbReference type="GO" id="GO:0003723">
    <property type="term" value="F:RNA binding"/>
    <property type="evidence" value="ECO:0007669"/>
    <property type="project" value="TreeGrafter"/>
</dbReference>
<dbReference type="Gene3D" id="3.30.930.10">
    <property type="entry name" value="Bira Bifunctional Protein, Domain 2"/>
    <property type="match status" value="1"/>
</dbReference>
<dbReference type="EC" id="6.1.1.21" evidence="2"/>
<dbReference type="GO" id="GO:0032543">
    <property type="term" value="P:mitochondrial translation"/>
    <property type="evidence" value="ECO:0007669"/>
    <property type="project" value="TreeGrafter"/>
</dbReference>
<dbReference type="AlphaFoldDB" id="A0A7S3IVP3"/>
<dbReference type="GO" id="GO:0005829">
    <property type="term" value="C:cytosol"/>
    <property type="evidence" value="ECO:0007669"/>
    <property type="project" value="TreeGrafter"/>
</dbReference>
<dbReference type="InterPro" id="IPR041715">
    <property type="entry name" value="HisRS-like_core"/>
</dbReference>
<dbReference type="EMBL" id="HBIH01036595">
    <property type="protein sequence ID" value="CAE0333987.1"/>
    <property type="molecule type" value="Transcribed_RNA"/>
</dbReference>
<keyword evidence="7" id="KW-0030">Aminoacyl-tRNA synthetase</keyword>
<evidence type="ECO:0000256" key="3">
    <source>
        <dbReference type="ARBA" id="ARBA00022598"/>
    </source>
</evidence>
<evidence type="ECO:0000259" key="11">
    <source>
        <dbReference type="Pfam" id="PF13393"/>
    </source>
</evidence>
<evidence type="ECO:0000256" key="4">
    <source>
        <dbReference type="ARBA" id="ARBA00022741"/>
    </source>
</evidence>
<evidence type="ECO:0000259" key="10">
    <source>
        <dbReference type="Pfam" id="PF03129"/>
    </source>
</evidence>
<accession>A0A7S3IVP3</accession>
<dbReference type="Pfam" id="PF13393">
    <property type="entry name" value="tRNA-synt_His"/>
    <property type="match status" value="1"/>
</dbReference>
<dbReference type="PANTHER" id="PTHR11476:SF7">
    <property type="entry name" value="HISTIDINE--TRNA LIGASE"/>
    <property type="match status" value="1"/>
</dbReference>
<organism evidence="12">
    <name type="scientific">Strombidium inclinatum</name>
    <dbReference type="NCBI Taxonomy" id="197538"/>
    <lineage>
        <taxon>Eukaryota</taxon>
        <taxon>Sar</taxon>
        <taxon>Alveolata</taxon>
        <taxon>Ciliophora</taxon>
        <taxon>Intramacronucleata</taxon>
        <taxon>Spirotrichea</taxon>
        <taxon>Oligotrichia</taxon>
        <taxon>Strombidiidae</taxon>
        <taxon>Strombidium</taxon>
    </lineage>
</organism>
<keyword evidence="5" id="KW-0067">ATP-binding</keyword>
<feature type="domain" description="Anticodon-binding" evidence="10">
    <location>
        <begin position="238"/>
        <end position="327"/>
    </location>
</feature>
<dbReference type="SUPFAM" id="SSF55681">
    <property type="entry name" value="Class II aaRS and biotin synthetases"/>
    <property type="match status" value="1"/>
</dbReference>
<comment type="similarity">
    <text evidence="1">Belongs to the class-II aminoacyl-tRNA synthetase family.</text>
</comment>
<dbReference type="CDD" id="cd00773">
    <property type="entry name" value="HisRS-like_core"/>
    <property type="match status" value="1"/>
</dbReference>
<dbReference type="PIRSF" id="PIRSF001549">
    <property type="entry name" value="His-tRNA_synth"/>
    <property type="match status" value="1"/>
</dbReference>
<dbReference type="Gene3D" id="3.40.50.800">
    <property type="entry name" value="Anticodon-binding domain"/>
    <property type="match status" value="1"/>
</dbReference>
<dbReference type="Pfam" id="PF03129">
    <property type="entry name" value="HGTP_anticodon"/>
    <property type="match status" value="1"/>
</dbReference>
<dbReference type="InterPro" id="IPR033656">
    <property type="entry name" value="HisRS_anticodon"/>
</dbReference>
<dbReference type="GO" id="GO:0005524">
    <property type="term" value="F:ATP binding"/>
    <property type="evidence" value="ECO:0007669"/>
    <property type="project" value="UniProtKB-KW"/>
</dbReference>
<dbReference type="InterPro" id="IPR004154">
    <property type="entry name" value="Anticodon-bd"/>
</dbReference>
<feature type="binding site" evidence="9">
    <location>
        <position position="165"/>
    </location>
    <ligand>
        <name>L-histidine</name>
        <dbReference type="ChEBI" id="CHEBI:57595"/>
    </ligand>
</feature>
<dbReference type="GO" id="GO:0004821">
    <property type="term" value="F:histidine-tRNA ligase activity"/>
    <property type="evidence" value="ECO:0007669"/>
    <property type="project" value="UniProtKB-EC"/>
</dbReference>
<evidence type="ECO:0000256" key="7">
    <source>
        <dbReference type="ARBA" id="ARBA00023146"/>
    </source>
</evidence>
<evidence type="ECO:0000256" key="9">
    <source>
        <dbReference type="PIRSR" id="PIRSR001549-1"/>
    </source>
</evidence>
<name>A0A7S3IVP3_9SPIT</name>
<dbReference type="InterPro" id="IPR004516">
    <property type="entry name" value="HisRS/HisZ"/>
</dbReference>
<dbReference type="SUPFAM" id="SSF52954">
    <property type="entry name" value="Class II aaRS ABD-related"/>
    <property type="match status" value="1"/>
</dbReference>
<reference evidence="12" key="1">
    <citation type="submission" date="2021-01" db="EMBL/GenBank/DDBJ databases">
        <authorList>
            <person name="Corre E."/>
            <person name="Pelletier E."/>
            <person name="Niang G."/>
            <person name="Scheremetjew M."/>
            <person name="Finn R."/>
            <person name="Kale V."/>
            <person name="Holt S."/>
            <person name="Cochrane G."/>
            <person name="Meng A."/>
            <person name="Brown T."/>
            <person name="Cohen L."/>
        </authorList>
    </citation>
    <scope>NUCLEOTIDE SEQUENCE</scope>
    <source>
        <strain evidence="12">S3</strain>
    </source>
</reference>
<feature type="binding site" evidence="9">
    <location>
        <position position="15"/>
    </location>
    <ligand>
        <name>L-histidine</name>
        <dbReference type="ChEBI" id="CHEBI:57595"/>
    </ligand>
</feature>
<gene>
    <name evidence="12" type="ORF">SINC0208_LOCUS14625</name>
</gene>
<proteinExistence type="inferred from homology"/>
<evidence type="ECO:0000256" key="8">
    <source>
        <dbReference type="ARBA" id="ARBA00047639"/>
    </source>
</evidence>
<sequence length="349" mass="39352">MNKGRFREFYQCDFDIAGQYGMMIPDADLLSVVVDILSSINIGGFLIKVNHRKFLDSMIQLAGCESRKFKAICSSIDKLDKEPWSAVRDELLNQKGLTTEMCDKLEKFVQFKGSPWEMLNRLKDEKVFEGHALGEETIKEMELLFTYLDSMGILNNFSFDFSLARGLDYYTGVIYEAVLTDTDRVGSISGGGRYDGLIGMFSGKNIPSVGGSIGIERIFNILEEKEKAAGEVRATETQILVSSLGKNLTSKRMEFLSMLWKAGIKAETLYVDNPRTDKTFSYAFDNGIPLILIIGEQELADGNLKVRALNEEKEYTFPMSELVEQVQGLIKSNPMLLPKEKKPKEEKKE</sequence>
<dbReference type="FunFam" id="3.40.50.800:FF:000012">
    <property type="entry name" value="Histidine--tRNA ligase, cytoplasmic"/>
    <property type="match status" value="1"/>
</dbReference>
<dbReference type="GO" id="GO:0006427">
    <property type="term" value="P:histidyl-tRNA aminoacylation"/>
    <property type="evidence" value="ECO:0007669"/>
    <property type="project" value="TreeGrafter"/>
</dbReference>
<evidence type="ECO:0000256" key="6">
    <source>
        <dbReference type="ARBA" id="ARBA00022917"/>
    </source>
</evidence>
<feature type="binding site" evidence="9">
    <location>
        <position position="11"/>
    </location>
    <ligand>
        <name>L-histidine</name>
        <dbReference type="ChEBI" id="CHEBI:57595"/>
    </ligand>
</feature>